<proteinExistence type="predicted"/>
<accession>A0ABW2LQH5</accession>
<sequence length="148" mass="14924">MSTAAHHPSHPLQAGVARVLQGAASGLAGGIIFGIMMATTGMLPMVAMLVGSSSAGVGIVVHLAISAILGAGFGLVAPMNQFWPLAGAGLVYGAVWWVLGGLLLMPAGLGMPVLQLGATAMQSLMGHLLYGIVTAAAFYLFRRRAGQA</sequence>
<keyword evidence="3" id="KW-1185">Reference proteome</keyword>
<reference evidence="3" key="1">
    <citation type="journal article" date="2019" name="Int. J. Syst. Evol. Microbiol.">
        <title>The Global Catalogue of Microorganisms (GCM) 10K type strain sequencing project: providing services to taxonomists for standard genome sequencing and annotation.</title>
        <authorList>
            <consortium name="The Broad Institute Genomics Platform"/>
            <consortium name="The Broad Institute Genome Sequencing Center for Infectious Disease"/>
            <person name="Wu L."/>
            <person name="Ma J."/>
        </authorList>
    </citation>
    <scope>NUCLEOTIDE SEQUENCE [LARGE SCALE GENOMIC DNA]</scope>
    <source>
        <strain evidence="3">WLHS5</strain>
    </source>
</reference>
<feature type="transmembrane region" description="Helical" evidence="1">
    <location>
        <begin position="83"/>
        <end position="104"/>
    </location>
</feature>
<feature type="transmembrane region" description="Helical" evidence="1">
    <location>
        <begin position="27"/>
        <end position="50"/>
    </location>
</feature>
<dbReference type="Proteomes" id="UP001596504">
    <property type="component" value="Unassembled WGS sequence"/>
</dbReference>
<keyword evidence="1" id="KW-0472">Membrane</keyword>
<dbReference type="EMBL" id="JBHTCJ010000019">
    <property type="protein sequence ID" value="MFC7344763.1"/>
    <property type="molecule type" value="Genomic_DNA"/>
</dbReference>
<evidence type="ECO:0000313" key="2">
    <source>
        <dbReference type="EMBL" id="MFC7344763.1"/>
    </source>
</evidence>
<dbReference type="RefSeq" id="WP_380672868.1">
    <property type="nucleotide sequence ID" value="NZ_JBHTCJ010000019.1"/>
</dbReference>
<comment type="caution">
    <text evidence="2">The sequence shown here is derived from an EMBL/GenBank/DDBJ whole genome shotgun (WGS) entry which is preliminary data.</text>
</comment>
<gene>
    <name evidence="2" type="ORF">ACFQRI_25425</name>
</gene>
<keyword evidence="1" id="KW-1133">Transmembrane helix</keyword>
<evidence type="ECO:0000256" key="1">
    <source>
        <dbReference type="SAM" id="Phobius"/>
    </source>
</evidence>
<organism evidence="2 3">
    <name type="scientific">Saccharopolyspora griseoalba</name>
    <dbReference type="NCBI Taxonomy" id="1431848"/>
    <lineage>
        <taxon>Bacteria</taxon>
        <taxon>Bacillati</taxon>
        <taxon>Actinomycetota</taxon>
        <taxon>Actinomycetes</taxon>
        <taxon>Pseudonocardiales</taxon>
        <taxon>Pseudonocardiaceae</taxon>
        <taxon>Saccharopolyspora</taxon>
    </lineage>
</organism>
<evidence type="ECO:0008006" key="4">
    <source>
        <dbReference type="Google" id="ProtNLM"/>
    </source>
</evidence>
<evidence type="ECO:0000313" key="3">
    <source>
        <dbReference type="Proteomes" id="UP001596504"/>
    </source>
</evidence>
<protein>
    <recommendedName>
        <fullName evidence="4">DUF1440 domain-containing protein</fullName>
    </recommendedName>
</protein>
<feature type="transmembrane region" description="Helical" evidence="1">
    <location>
        <begin position="56"/>
        <end position="76"/>
    </location>
</feature>
<feature type="transmembrane region" description="Helical" evidence="1">
    <location>
        <begin position="124"/>
        <end position="141"/>
    </location>
</feature>
<name>A0ABW2LQH5_9PSEU</name>
<keyword evidence="1" id="KW-0812">Transmembrane</keyword>